<dbReference type="InterPro" id="IPR018097">
    <property type="entry name" value="EGF_Ca-bd_CS"/>
</dbReference>
<evidence type="ECO:0000313" key="11">
    <source>
        <dbReference type="Ensembl" id="ENSSFOP00015053448.1"/>
    </source>
</evidence>
<evidence type="ECO:0000256" key="5">
    <source>
        <dbReference type="ARBA" id="ARBA00022734"/>
    </source>
</evidence>
<evidence type="ECO:0000256" key="9">
    <source>
        <dbReference type="PROSITE-ProRule" id="PRU00076"/>
    </source>
</evidence>
<dbReference type="Gene3D" id="3.10.100.10">
    <property type="entry name" value="Mannose-Binding Protein A, subunit A"/>
    <property type="match status" value="1"/>
</dbReference>
<keyword evidence="6" id="KW-1133">Transmembrane helix</keyword>
<dbReference type="SMART" id="SM00179">
    <property type="entry name" value="EGF_CA"/>
    <property type="match status" value="1"/>
</dbReference>
<dbReference type="Gene3D" id="2.10.25.10">
    <property type="entry name" value="Laminin"/>
    <property type="match status" value="1"/>
</dbReference>
<dbReference type="CDD" id="cd00054">
    <property type="entry name" value="EGF_CA"/>
    <property type="match status" value="1"/>
</dbReference>
<dbReference type="InterPro" id="IPR016186">
    <property type="entry name" value="C-type_lectin-like/link_sf"/>
</dbReference>
<organism evidence="11 12">
    <name type="scientific">Scleropages formosus</name>
    <name type="common">Asian bonytongue</name>
    <name type="synonym">Osteoglossum formosum</name>
    <dbReference type="NCBI Taxonomy" id="113540"/>
    <lineage>
        <taxon>Eukaryota</taxon>
        <taxon>Metazoa</taxon>
        <taxon>Chordata</taxon>
        <taxon>Craniata</taxon>
        <taxon>Vertebrata</taxon>
        <taxon>Euteleostomi</taxon>
        <taxon>Actinopterygii</taxon>
        <taxon>Neopterygii</taxon>
        <taxon>Teleostei</taxon>
        <taxon>Osteoglossocephala</taxon>
        <taxon>Osteoglossomorpha</taxon>
        <taxon>Osteoglossiformes</taxon>
        <taxon>Osteoglossidae</taxon>
        <taxon>Scleropages</taxon>
    </lineage>
</organism>
<dbReference type="GO" id="GO:0016020">
    <property type="term" value="C:membrane"/>
    <property type="evidence" value="ECO:0007669"/>
    <property type="project" value="UniProtKB-SubCell"/>
</dbReference>
<evidence type="ECO:0000256" key="8">
    <source>
        <dbReference type="ARBA" id="ARBA00023157"/>
    </source>
</evidence>
<dbReference type="PANTHER" id="PTHR14789">
    <property type="entry name" value="CHONDROLECTIN VARIANT CHODLFDELTAE"/>
    <property type="match status" value="1"/>
</dbReference>
<dbReference type="Proteomes" id="UP000694397">
    <property type="component" value="Chromosome 15"/>
</dbReference>
<name>A0A8C9TQC3_SCLFO</name>
<dbReference type="PANTHER" id="PTHR14789:SF9">
    <property type="entry name" value="THROMBOMODULIN"/>
    <property type="match status" value="1"/>
</dbReference>
<protein>
    <recommendedName>
        <fullName evidence="10">EGF-like domain-containing protein</fullName>
    </recommendedName>
</protein>
<proteinExistence type="predicted"/>
<accession>A0A8C9TQC3</accession>
<keyword evidence="2 9" id="KW-0245">EGF-like domain</keyword>
<dbReference type="Ensembl" id="ENSSFOT00015040326.1">
    <property type="protein sequence ID" value="ENSSFOP00015053448.1"/>
    <property type="gene ID" value="ENSSFOG00015030624.1"/>
</dbReference>
<keyword evidence="4" id="KW-0732">Signal</keyword>
<evidence type="ECO:0000256" key="7">
    <source>
        <dbReference type="ARBA" id="ARBA00023136"/>
    </source>
</evidence>
<reference evidence="11" key="2">
    <citation type="submission" date="2025-08" db="UniProtKB">
        <authorList>
            <consortium name="Ensembl"/>
        </authorList>
    </citation>
    <scope>IDENTIFICATION</scope>
</reference>
<reference evidence="11 12" key="1">
    <citation type="submission" date="2019-04" db="EMBL/GenBank/DDBJ databases">
        <authorList>
            <consortium name="Wellcome Sanger Institute Data Sharing"/>
        </authorList>
    </citation>
    <scope>NUCLEOTIDE SEQUENCE [LARGE SCALE GENOMIC DNA]</scope>
</reference>
<dbReference type="SMART" id="SM00181">
    <property type="entry name" value="EGF"/>
    <property type="match status" value="3"/>
</dbReference>
<dbReference type="InterPro" id="IPR016187">
    <property type="entry name" value="CTDL_fold"/>
</dbReference>
<evidence type="ECO:0000256" key="4">
    <source>
        <dbReference type="ARBA" id="ARBA00022729"/>
    </source>
</evidence>
<dbReference type="GO" id="GO:0005509">
    <property type="term" value="F:calcium ion binding"/>
    <property type="evidence" value="ECO:0007669"/>
    <property type="project" value="InterPro"/>
</dbReference>
<dbReference type="PROSITE" id="PS01187">
    <property type="entry name" value="EGF_CA"/>
    <property type="match status" value="1"/>
</dbReference>
<dbReference type="GeneTree" id="ENSGT01110000269583"/>
<keyword evidence="7" id="KW-0472">Membrane</keyword>
<reference evidence="11" key="3">
    <citation type="submission" date="2025-09" db="UniProtKB">
        <authorList>
            <consortium name="Ensembl"/>
        </authorList>
    </citation>
    <scope>IDENTIFICATION</scope>
</reference>
<keyword evidence="8 9" id="KW-1015">Disulfide bond</keyword>
<gene>
    <name evidence="11" type="primary">LOC108934164</name>
</gene>
<dbReference type="InterPro" id="IPR000152">
    <property type="entry name" value="EGF-type_Asp/Asn_hydroxyl_site"/>
</dbReference>
<dbReference type="Pfam" id="PF07645">
    <property type="entry name" value="EGF_CA"/>
    <property type="match status" value="1"/>
</dbReference>
<dbReference type="InterPro" id="IPR001881">
    <property type="entry name" value="EGF-like_Ca-bd_dom"/>
</dbReference>
<dbReference type="SUPFAM" id="SSF57196">
    <property type="entry name" value="EGF/Laminin"/>
    <property type="match status" value="1"/>
</dbReference>
<dbReference type="InterPro" id="IPR049883">
    <property type="entry name" value="NOTCH1_EGF-like"/>
</dbReference>
<keyword evidence="5" id="KW-0430">Lectin</keyword>
<evidence type="ECO:0000256" key="2">
    <source>
        <dbReference type="ARBA" id="ARBA00022536"/>
    </source>
</evidence>
<dbReference type="AlphaFoldDB" id="A0A8C9TQC3"/>
<dbReference type="PROSITE" id="PS00010">
    <property type="entry name" value="ASX_HYDROXYL"/>
    <property type="match status" value="1"/>
</dbReference>
<evidence type="ECO:0000256" key="3">
    <source>
        <dbReference type="ARBA" id="ARBA00022692"/>
    </source>
</evidence>
<feature type="disulfide bond" evidence="9">
    <location>
        <begin position="255"/>
        <end position="265"/>
    </location>
</feature>
<keyword evidence="3" id="KW-0812">Transmembrane</keyword>
<comment type="caution">
    <text evidence="9">Lacks conserved residue(s) required for the propagation of feature annotation.</text>
</comment>
<evidence type="ECO:0000313" key="12">
    <source>
        <dbReference type="Proteomes" id="UP000694397"/>
    </source>
</evidence>
<sequence>MRDKQNLQWKLIHFAWEGHAPFASSCFKKNCYMVFKEKTDFQTSLEMCKMNRSTLMSVTPGTSSRVLHQLLLGDKGHFWVQDGRCGGLSSESRERRRETWNKTAKFTKWSRMESLCSPHCFSVSSDTNLRERPCRDEVDGFICENTVNSDSEDSVYGQSASRSSEKPAVRFVRTKRTASGKTTKKTPQCAKETWIGRTQTCTMEHGHCQSQTQNMTLSPTSTCLCPSEKDNQNLVCTCNPGFEMTKGRCQDVNECMLNPCEHMNCTNTPGSYECGCQPGFIPKKEDKNRCEQHCDSMECSPICLGNKTSCYCPTNYILNEDNFVCMDYSVSSGSLLYSVSLLPLNKTCEKHFNFLVTVHMNLHTHGVFLSVIIPVLQTLILHCF</sequence>
<evidence type="ECO:0000256" key="6">
    <source>
        <dbReference type="ARBA" id="ARBA00022989"/>
    </source>
</evidence>
<dbReference type="InterPro" id="IPR051505">
    <property type="entry name" value="C-type_lectin_domain"/>
</dbReference>
<evidence type="ECO:0000259" key="10">
    <source>
        <dbReference type="PROSITE" id="PS50026"/>
    </source>
</evidence>
<dbReference type="GO" id="GO:0030246">
    <property type="term" value="F:carbohydrate binding"/>
    <property type="evidence" value="ECO:0007669"/>
    <property type="project" value="UniProtKB-KW"/>
</dbReference>
<dbReference type="SUPFAM" id="SSF56436">
    <property type="entry name" value="C-type lectin-like"/>
    <property type="match status" value="1"/>
</dbReference>
<keyword evidence="12" id="KW-1185">Reference proteome</keyword>
<evidence type="ECO:0000256" key="1">
    <source>
        <dbReference type="ARBA" id="ARBA00004479"/>
    </source>
</evidence>
<feature type="domain" description="EGF-like" evidence="10">
    <location>
        <begin position="251"/>
        <end position="291"/>
    </location>
</feature>
<dbReference type="OrthoDB" id="4062651at2759"/>
<dbReference type="PROSITE" id="PS50026">
    <property type="entry name" value="EGF_3"/>
    <property type="match status" value="1"/>
</dbReference>
<comment type="subcellular location">
    <subcellularLocation>
        <location evidence="1">Membrane</location>
        <topology evidence="1">Single-pass type I membrane protein</topology>
    </subcellularLocation>
</comment>
<dbReference type="InterPro" id="IPR000742">
    <property type="entry name" value="EGF"/>
</dbReference>